<name>X6NND4_RETFI</name>
<accession>X6NND4</accession>
<keyword evidence="3" id="KW-1185">Reference proteome</keyword>
<evidence type="ECO:0000313" key="3">
    <source>
        <dbReference type="Proteomes" id="UP000023152"/>
    </source>
</evidence>
<feature type="region of interest" description="Disordered" evidence="1">
    <location>
        <begin position="230"/>
        <end position="253"/>
    </location>
</feature>
<proteinExistence type="predicted"/>
<gene>
    <name evidence="2" type="ORF">RFI_10267</name>
</gene>
<comment type="caution">
    <text evidence="2">The sequence shown here is derived from an EMBL/GenBank/DDBJ whole genome shotgun (WGS) entry which is preliminary data.</text>
</comment>
<dbReference type="Proteomes" id="UP000023152">
    <property type="component" value="Unassembled WGS sequence"/>
</dbReference>
<dbReference type="EMBL" id="ASPP01007594">
    <property type="protein sequence ID" value="ETO26867.1"/>
    <property type="molecule type" value="Genomic_DNA"/>
</dbReference>
<feature type="compositionally biased region" description="Low complexity" evidence="1">
    <location>
        <begin position="193"/>
        <end position="208"/>
    </location>
</feature>
<feature type="region of interest" description="Disordered" evidence="1">
    <location>
        <begin position="184"/>
        <end position="210"/>
    </location>
</feature>
<protein>
    <submittedName>
        <fullName evidence="2">Uncharacterized protein</fullName>
    </submittedName>
</protein>
<dbReference type="AlphaFoldDB" id="X6NND4"/>
<organism evidence="2 3">
    <name type="scientific">Reticulomyxa filosa</name>
    <dbReference type="NCBI Taxonomy" id="46433"/>
    <lineage>
        <taxon>Eukaryota</taxon>
        <taxon>Sar</taxon>
        <taxon>Rhizaria</taxon>
        <taxon>Retaria</taxon>
        <taxon>Foraminifera</taxon>
        <taxon>Monothalamids</taxon>
        <taxon>Reticulomyxidae</taxon>
        <taxon>Reticulomyxa</taxon>
    </lineage>
</organism>
<evidence type="ECO:0000313" key="2">
    <source>
        <dbReference type="EMBL" id="ETO26867.1"/>
    </source>
</evidence>
<reference evidence="2 3" key="1">
    <citation type="journal article" date="2013" name="Curr. Biol.">
        <title>The Genome of the Foraminiferan Reticulomyxa filosa.</title>
        <authorList>
            <person name="Glockner G."/>
            <person name="Hulsmann N."/>
            <person name="Schleicher M."/>
            <person name="Noegel A.A."/>
            <person name="Eichinger L."/>
            <person name="Gallinger C."/>
            <person name="Pawlowski J."/>
            <person name="Sierra R."/>
            <person name="Euteneuer U."/>
            <person name="Pillet L."/>
            <person name="Moustafa A."/>
            <person name="Platzer M."/>
            <person name="Groth M."/>
            <person name="Szafranski K."/>
            <person name="Schliwa M."/>
        </authorList>
    </citation>
    <scope>NUCLEOTIDE SEQUENCE [LARGE SCALE GENOMIC DNA]</scope>
</reference>
<sequence length="253" mass="28906">MADILQQKFPTGMLPPPKFEEWAIYEYRYTNINPTVSMEENSKFVLMQQAMLDNDNYTVLLPFNRDRGTSFGIPNVIRHWGRVCQFVSPMIGTARGSLLPMIGVATDSQIYLQYEWTYQIPYERKMVKKIGKMELERLPITKTVTTHKPGNVTEENTGYVWEGTLEVSIEKCEELTLFFSQPQKRPSTSLVGSPTNTTSTNSNSLQNLTKEKEATTQVYHVEMVIESSNLTTQAENEVDYENQNEGIVPTPRA</sequence>
<evidence type="ECO:0000256" key="1">
    <source>
        <dbReference type="SAM" id="MobiDB-lite"/>
    </source>
</evidence>